<keyword evidence="1" id="KW-0812">Transmembrane</keyword>
<dbReference type="EMBL" id="AFJM02000046">
    <property type="protein sequence ID" value="EMM71580.1"/>
    <property type="molecule type" value="Genomic_DNA"/>
</dbReference>
<sequence>MKYFKYSIFFFSGTAVAFFISFWIETLNAEPHEGALLFESFAWYASTFVAGVCGFLHGSRANEKLRG</sequence>
<keyword evidence="1" id="KW-0472">Membrane</keyword>
<evidence type="ECO:0000313" key="3">
    <source>
        <dbReference type="Proteomes" id="UP000012101"/>
    </source>
</evidence>
<comment type="caution">
    <text evidence="2">The sequence shown here is derived from an EMBL/GenBank/DDBJ whole genome shotgun (WGS) entry which is preliminary data.</text>
</comment>
<reference evidence="2 3" key="1">
    <citation type="submission" date="2013-01" db="EMBL/GenBank/DDBJ databases">
        <authorList>
            <person name="Harkins D.M."/>
            <person name="Durkin A.S."/>
            <person name="Brinkac L.M."/>
            <person name="Haft D.H."/>
            <person name="Selengut J.D."/>
            <person name="Sanka R."/>
            <person name="DePew J."/>
            <person name="Purushe J."/>
            <person name="Hospenthal D.R."/>
            <person name="Murray C.K."/>
            <person name="Pimentel G."/>
            <person name="Wasfy M."/>
            <person name="Vinetz J.M."/>
            <person name="Sutton G.G."/>
            <person name="Nierman W.C."/>
            <person name="Fouts D.E."/>
        </authorList>
    </citation>
    <scope>NUCLEOTIDE SEQUENCE [LARGE SCALE GENOMIC DNA]</scope>
    <source>
        <strain evidence="2 3">2006001855</strain>
    </source>
</reference>
<evidence type="ECO:0000256" key="1">
    <source>
        <dbReference type="SAM" id="Phobius"/>
    </source>
</evidence>
<protein>
    <submittedName>
        <fullName evidence="2">Uncharacterized protein</fullName>
    </submittedName>
</protein>
<organism evidence="2 3">
    <name type="scientific">Leptospira weilii str. 2006001855</name>
    <dbReference type="NCBI Taxonomy" id="996804"/>
    <lineage>
        <taxon>Bacteria</taxon>
        <taxon>Pseudomonadati</taxon>
        <taxon>Spirochaetota</taxon>
        <taxon>Spirochaetia</taxon>
        <taxon>Leptospirales</taxon>
        <taxon>Leptospiraceae</taxon>
        <taxon>Leptospira</taxon>
    </lineage>
</organism>
<dbReference type="Proteomes" id="UP000012101">
    <property type="component" value="Unassembled WGS sequence"/>
</dbReference>
<feature type="transmembrane region" description="Helical" evidence="1">
    <location>
        <begin position="36"/>
        <end position="56"/>
    </location>
</feature>
<accession>M6FGP9</accession>
<name>M6FGP9_9LEPT</name>
<proteinExistence type="predicted"/>
<feature type="transmembrane region" description="Helical" evidence="1">
    <location>
        <begin position="7"/>
        <end position="24"/>
    </location>
</feature>
<dbReference type="AlphaFoldDB" id="M6FGP9"/>
<gene>
    <name evidence="2" type="ORF">LEP1GSC038_0336</name>
</gene>
<keyword evidence="1" id="KW-1133">Transmembrane helix</keyword>
<evidence type="ECO:0000313" key="2">
    <source>
        <dbReference type="EMBL" id="EMM71580.1"/>
    </source>
</evidence>